<evidence type="ECO:0000313" key="3">
    <source>
        <dbReference type="Proteomes" id="UP000321749"/>
    </source>
</evidence>
<keyword evidence="3" id="KW-1185">Reference proteome</keyword>
<organism evidence="2 3">
    <name type="scientific">Agrococcus baldri</name>
    <dbReference type="NCBI Taxonomy" id="153730"/>
    <lineage>
        <taxon>Bacteria</taxon>
        <taxon>Bacillati</taxon>
        <taxon>Actinomycetota</taxon>
        <taxon>Actinomycetes</taxon>
        <taxon>Micrococcales</taxon>
        <taxon>Microbacteriaceae</taxon>
        <taxon>Agrococcus</taxon>
    </lineage>
</organism>
<dbReference type="Pfam" id="PF14155">
    <property type="entry name" value="DUF4307"/>
    <property type="match status" value="1"/>
</dbReference>
<keyword evidence="1" id="KW-0812">Transmembrane</keyword>
<dbReference type="InterPro" id="IPR025443">
    <property type="entry name" value="DUF4307"/>
</dbReference>
<comment type="caution">
    <text evidence="2">The sequence shown here is derived from an EMBL/GenBank/DDBJ whole genome shotgun (WGS) entry which is preliminary data.</text>
</comment>
<keyword evidence="1" id="KW-0472">Membrane</keyword>
<accession>A0AA87RG86</accession>
<dbReference type="Proteomes" id="UP000321749">
    <property type="component" value="Unassembled WGS sequence"/>
</dbReference>
<protein>
    <recommendedName>
        <fullName evidence="4">DUF4307 domain-containing protein</fullName>
    </recommendedName>
</protein>
<dbReference type="RefSeq" id="WP_146794016.1">
    <property type="nucleotide sequence ID" value="NZ_BJUU01000007.1"/>
</dbReference>
<reference evidence="2 3" key="1">
    <citation type="submission" date="2019-07" db="EMBL/GenBank/DDBJ databases">
        <title>Whole genome shotgun sequence of Agrococcus baldri NBRC 103055.</title>
        <authorList>
            <person name="Hosoyama A."/>
            <person name="Uohara A."/>
            <person name="Ohji S."/>
            <person name="Ichikawa N."/>
        </authorList>
    </citation>
    <scope>NUCLEOTIDE SEQUENCE [LARGE SCALE GENOMIC DNA]</scope>
    <source>
        <strain evidence="2 3">NBRC 103055</strain>
    </source>
</reference>
<dbReference type="AlphaFoldDB" id="A0AA87RG86"/>
<dbReference type="EMBL" id="BJUU01000007">
    <property type="protein sequence ID" value="GEK80064.1"/>
    <property type="molecule type" value="Genomic_DNA"/>
</dbReference>
<sequence>MTDLERRYGRTRSRTRREKILGISVGVAVLLTATLWVWWVGTEPGSTQLQSRTIGHEIIDDSTVEVIFEVSVDAGTTVECAVQALDPAYGIVGWVQLELPPTDAFTSTHVVPVRTSALATTGLVSECWVT</sequence>
<evidence type="ECO:0000313" key="2">
    <source>
        <dbReference type="EMBL" id="GEK80064.1"/>
    </source>
</evidence>
<evidence type="ECO:0000256" key="1">
    <source>
        <dbReference type="SAM" id="Phobius"/>
    </source>
</evidence>
<name>A0AA87RG86_9MICO</name>
<feature type="transmembrane region" description="Helical" evidence="1">
    <location>
        <begin position="20"/>
        <end position="39"/>
    </location>
</feature>
<keyword evidence="1" id="KW-1133">Transmembrane helix</keyword>
<gene>
    <name evidence="2" type="ORF">ABA31_14150</name>
</gene>
<proteinExistence type="predicted"/>
<evidence type="ECO:0008006" key="4">
    <source>
        <dbReference type="Google" id="ProtNLM"/>
    </source>
</evidence>